<dbReference type="RefSeq" id="WP_182706898.1">
    <property type="nucleotide sequence ID" value="NZ_JACJII010000001.1"/>
</dbReference>
<dbReference type="PANTHER" id="PTHR33747">
    <property type="entry name" value="UPF0225 PROTEIN SCO1677"/>
    <property type="match status" value="1"/>
</dbReference>
<dbReference type="SUPFAM" id="SSF54427">
    <property type="entry name" value="NTF2-like"/>
    <property type="match status" value="1"/>
</dbReference>
<proteinExistence type="inferred from homology"/>
<dbReference type="EMBL" id="JACJII010000001">
    <property type="protein sequence ID" value="MBA9005832.1"/>
    <property type="molecule type" value="Genomic_DNA"/>
</dbReference>
<dbReference type="InterPro" id="IPR048469">
    <property type="entry name" value="YchJ-like_M"/>
</dbReference>
<evidence type="ECO:0000259" key="2">
    <source>
        <dbReference type="Pfam" id="PF17775"/>
    </source>
</evidence>
<dbReference type="Proteomes" id="UP000539313">
    <property type="component" value="Unassembled WGS sequence"/>
</dbReference>
<feature type="domain" description="YchJ-like middle NTF2-like" evidence="2">
    <location>
        <begin position="37"/>
        <end position="131"/>
    </location>
</feature>
<evidence type="ECO:0000313" key="3">
    <source>
        <dbReference type="EMBL" id="MBA9005832.1"/>
    </source>
</evidence>
<dbReference type="HAMAP" id="MF_00612">
    <property type="entry name" value="UPF0225"/>
    <property type="match status" value="1"/>
</dbReference>
<comment type="similarity">
    <text evidence="1">Belongs to the UPF0225 family.</text>
</comment>
<comment type="caution">
    <text evidence="3">The sequence shown here is derived from an EMBL/GenBank/DDBJ whole genome shotgun (WGS) entry which is preliminary data.</text>
</comment>
<accession>A0A7W3N1L8</accession>
<gene>
    <name evidence="3" type="ORF">HNR21_004714</name>
</gene>
<dbReference type="InterPro" id="IPR023006">
    <property type="entry name" value="YchJ-like"/>
</dbReference>
<organism evidence="3 4">
    <name type="scientific">Thermomonospora cellulosilytica</name>
    <dbReference type="NCBI Taxonomy" id="1411118"/>
    <lineage>
        <taxon>Bacteria</taxon>
        <taxon>Bacillati</taxon>
        <taxon>Actinomycetota</taxon>
        <taxon>Actinomycetes</taxon>
        <taxon>Streptosporangiales</taxon>
        <taxon>Thermomonosporaceae</taxon>
        <taxon>Thermomonospora</taxon>
    </lineage>
</organism>
<protein>
    <recommendedName>
        <fullName evidence="1">UPF0225 protein HNR21_004714</fullName>
    </recommendedName>
</protein>
<reference evidence="3 4" key="1">
    <citation type="submission" date="2020-08" db="EMBL/GenBank/DDBJ databases">
        <title>Sequencing the genomes of 1000 actinobacteria strains.</title>
        <authorList>
            <person name="Klenk H.-P."/>
        </authorList>
    </citation>
    <scope>NUCLEOTIDE SEQUENCE [LARGE SCALE GENOMIC DNA]</scope>
    <source>
        <strain evidence="3 4">DSM 45823</strain>
    </source>
</reference>
<keyword evidence="4" id="KW-1185">Reference proteome</keyword>
<dbReference type="Gene3D" id="3.10.450.50">
    <property type="match status" value="1"/>
</dbReference>
<name>A0A7W3N1L8_9ACTN</name>
<evidence type="ECO:0000313" key="4">
    <source>
        <dbReference type="Proteomes" id="UP000539313"/>
    </source>
</evidence>
<dbReference type="PANTHER" id="PTHR33747:SF1">
    <property type="entry name" value="ADENYLATE CYCLASE-ASSOCIATED CAP C-TERMINAL DOMAIN-CONTAINING PROTEIN"/>
    <property type="match status" value="1"/>
</dbReference>
<dbReference type="AlphaFoldDB" id="A0A7W3N1L8"/>
<sequence length="139" mass="15453">MTKRRRSPSVRPCPCGLPASYEECCGRLHRGRAQAVTAEQLMRSRYSAFAVGDVAYLHRSWHPGTRPPRIDLDPGTRWEALEVLGTTGGSAFDTRGTVEFRARYTERGEPGHLHEVSSFVRVDGAWVYLNGRPGTRPAG</sequence>
<evidence type="ECO:0000256" key="1">
    <source>
        <dbReference type="HAMAP-Rule" id="MF_00612"/>
    </source>
</evidence>
<dbReference type="InterPro" id="IPR032710">
    <property type="entry name" value="NTF2-like_dom_sf"/>
</dbReference>
<dbReference type="Pfam" id="PF17775">
    <property type="entry name" value="YchJ_M-like"/>
    <property type="match status" value="1"/>
</dbReference>